<evidence type="ECO:0000256" key="4">
    <source>
        <dbReference type="ARBA" id="ARBA00014872"/>
    </source>
</evidence>
<evidence type="ECO:0000256" key="5">
    <source>
        <dbReference type="ARBA" id="ARBA00022490"/>
    </source>
</evidence>
<feature type="compositionally biased region" description="Basic and acidic residues" evidence="10">
    <location>
        <begin position="9"/>
        <end position="21"/>
    </location>
</feature>
<keyword evidence="7" id="KW-0943">RNA-mediated gene silencing</keyword>
<keyword evidence="8" id="KW-0804">Transcription</keyword>
<dbReference type="GO" id="GO:0030014">
    <property type="term" value="C:CCR4-NOT complex"/>
    <property type="evidence" value="ECO:0007669"/>
    <property type="project" value="Ensembl"/>
</dbReference>
<dbReference type="GO" id="GO:0031047">
    <property type="term" value="P:regulatory ncRNA-mediated gene silencing"/>
    <property type="evidence" value="ECO:0007669"/>
    <property type="project" value="UniProtKB-KW"/>
</dbReference>
<evidence type="ECO:0000256" key="7">
    <source>
        <dbReference type="ARBA" id="ARBA00023158"/>
    </source>
</evidence>
<evidence type="ECO:0000256" key="9">
    <source>
        <dbReference type="ARBA" id="ARBA00023242"/>
    </source>
</evidence>
<evidence type="ECO:0000256" key="10">
    <source>
        <dbReference type="SAM" id="MobiDB-lite"/>
    </source>
</evidence>
<gene>
    <name evidence="11" type="primary">CNOT11</name>
</gene>
<dbReference type="Pfam" id="PF10155">
    <property type="entry name" value="CNOT11"/>
    <property type="match status" value="1"/>
</dbReference>
<evidence type="ECO:0000256" key="8">
    <source>
        <dbReference type="ARBA" id="ARBA00023163"/>
    </source>
</evidence>
<dbReference type="GO" id="GO:0005737">
    <property type="term" value="C:cytoplasm"/>
    <property type="evidence" value="ECO:0007669"/>
    <property type="project" value="UniProtKB-SubCell"/>
</dbReference>
<dbReference type="GO" id="GO:0005634">
    <property type="term" value="C:nucleus"/>
    <property type="evidence" value="ECO:0007669"/>
    <property type="project" value="UniProtKB-SubCell"/>
</dbReference>
<feature type="region of interest" description="Disordered" evidence="10">
    <location>
        <begin position="163"/>
        <end position="188"/>
    </location>
</feature>
<reference evidence="11" key="1">
    <citation type="submission" date="2019-03" db="UniProtKB">
        <authorList>
            <consortium name="Ensembl"/>
        </authorList>
    </citation>
    <scope>IDENTIFICATION</scope>
</reference>
<protein>
    <recommendedName>
        <fullName evidence="4">CCR4-NOT transcription complex subunit 11</fullName>
    </recommendedName>
</protein>
<name>A0A452TNR6_URSMA</name>
<dbReference type="GeneTree" id="ENSGT00390000006356"/>
<evidence type="ECO:0000256" key="2">
    <source>
        <dbReference type="ARBA" id="ARBA00004496"/>
    </source>
</evidence>
<accession>A0A452TNR6</accession>
<dbReference type="AlphaFoldDB" id="A0A452TNR6"/>
<comment type="subcellular location">
    <subcellularLocation>
        <location evidence="2">Cytoplasm</location>
    </subcellularLocation>
    <subcellularLocation>
        <location evidence="1">Nucleus</location>
    </subcellularLocation>
</comment>
<dbReference type="PANTHER" id="PTHR15975">
    <property type="entry name" value="CCR4-NOT TRANSCRIPTION COMPLEX SUBUNIT 11"/>
    <property type="match status" value="1"/>
</dbReference>
<feature type="region of interest" description="Disordered" evidence="10">
    <location>
        <begin position="1"/>
        <end position="21"/>
    </location>
</feature>
<evidence type="ECO:0000313" key="11">
    <source>
        <dbReference type="Ensembl" id="ENSUMAP00000009940"/>
    </source>
</evidence>
<feature type="compositionally biased region" description="Low complexity" evidence="10">
    <location>
        <begin position="169"/>
        <end position="188"/>
    </location>
</feature>
<keyword evidence="6" id="KW-0805">Transcription regulation</keyword>
<comment type="similarity">
    <text evidence="3">Belongs to the CNOT11 family.</text>
</comment>
<keyword evidence="5" id="KW-0963">Cytoplasm</keyword>
<dbReference type="InterPro" id="IPR019312">
    <property type="entry name" value="CNOT11"/>
</dbReference>
<evidence type="ECO:0000256" key="3">
    <source>
        <dbReference type="ARBA" id="ARBA00008030"/>
    </source>
</evidence>
<dbReference type="PANTHER" id="PTHR15975:SF0">
    <property type="entry name" value="CCR4-NOT TRANSCRIPTION COMPLEX SUBUNIT 11"/>
    <property type="match status" value="1"/>
</dbReference>
<proteinExistence type="inferred from homology"/>
<evidence type="ECO:0000256" key="1">
    <source>
        <dbReference type="ARBA" id="ARBA00004123"/>
    </source>
</evidence>
<dbReference type="Ensembl" id="ENSUMAT00000011876.1">
    <property type="protein sequence ID" value="ENSUMAP00000009940.1"/>
    <property type="gene ID" value="ENSUMAG00000007473.1"/>
</dbReference>
<keyword evidence="9" id="KW-0539">Nucleus</keyword>
<sequence length="440" mass="49183">GRNPLGSFRSREGLGKSGERHSGFSPEFILESPGVVVFFFLIPEQSLGVGVTVLKGSPGGGLPTTVKAQNLEMASSKCRFYRVKLIFKNNHWRNCYTFLFTGFLPPITPPEKFFLSQLMLAPPRELFKKTPRQIALMDVGNMGQSVDISGLQLALAERQSELPTQSKASFPSILSDPDPDSSNSGFDSSVASQITEALVSGPKPPIESHFRPEFIRPPPPLHICEDELAWLNPTEPDHAIQWDKSMCVKNSTGVEIKRIMAKAFKSPLSSPQQTQLLGELEKDPKLVYHIGLTPAKLPDLVENNPLVAIEMLLKLMQSSQITEYFSVLVNMDMSLHSMEVVNRLTTAVDLPPEFIHLYISNCISTCEQIKDKYMQNRLVRLVCVFLQSLIRNKIINVQDLFIEVQAFCIEFSRIREAAGLFRLLKTLDTGETPSETKMSK</sequence>
<evidence type="ECO:0000256" key="6">
    <source>
        <dbReference type="ARBA" id="ARBA00023015"/>
    </source>
</evidence>
<organism evidence="11">
    <name type="scientific">Ursus maritimus</name>
    <name type="common">Polar bear</name>
    <name type="synonym">Thalarctos maritimus</name>
    <dbReference type="NCBI Taxonomy" id="29073"/>
    <lineage>
        <taxon>Eukaryota</taxon>
        <taxon>Metazoa</taxon>
        <taxon>Chordata</taxon>
        <taxon>Craniata</taxon>
        <taxon>Vertebrata</taxon>
        <taxon>Euteleostomi</taxon>
        <taxon>Mammalia</taxon>
        <taxon>Eutheria</taxon>
        <taxon>Laurasiatheria</taxon>
        <taxon>Carnivora</taxon>
        <taxon>Caniformia</taxon>
        <taxon>Ursidae</taxon>
        <taxon>Ursus</taxon>
    </lineage>
</organism>